<protein>
    <recommendedName>
        <fullName evidence="2">C2H2-type domain-containing protein</fullName>
    </recommendedName>
</protein>
<feature type="compositionally biased region" description="Acidic residues" evidence="1">
    <location>
        <begin position="395"/>
        <end position="406"/>
    </location>
</feature>
<accession>A0A5M9JB99</accession>
<dbReference type="SMART" id="SM00384">
    <property type="entry name" value="AT_hook"/>
    <property type="match status" value="3"/>
</dbReference>
<dbReference type="VEuPathDB" id="FungiDB:MFRU_022g00160"/>
<dbReference type="AlphaFoldDB" id="A0A5M9JB99"/>
<evidence type="ECO:0000259" key="2">
    <source>
        <dbReference type="PROSITE" id="PS00028"/>
    </source>
</evidence>
<dbReference type="InterPro" id="IPR013087">
    <property type="entry name" value="Znf_C2H2_type"/>
</dbReference>
<dbReference type="PRINTS" id="PR00929">
    <property type="entry name" value="ATHOOK"/>
</dbReference>
<organism evidence="3 4">
    <name type="scientific">Monilinia fructicola</name>
    <name type="common">Brown rot fungus</name>
    <name type="synonym">Ciboria fructicola</name>
    <dbReference type="NCBI Taxonomy" id="38448"/>
    <lineage>
        <taxon>Eukaryota</taxon>
        <taxon>Fungi</taxon>
        <taxon>Dikarya</taxon>
        <taxon>Ascomycota</taxon>
        <taxon>Pezizomycotina</taxon>
        <taxon>Leotiomycetes</taxon>
        <taxon>Helotiales</taxon>
        <taxon>Sclerotiniaceae</taxon>
        <taxon>Monilinia</taxon>
    </lineage>
</organism>
<feature type="region of interest" description="Disordered" evidence="1">
    <location>
        <begin position="1"/>
        <end position="154"/>
    </location>
</feature>
<feature type="region of interest" description="Disordered" evidence="1">
    <location>
        <begin position="369"/>
        <end position="414"/>
    </location>
</feature>
<feature type="compositionally biased region" description="Polar residues" evidence="1">
    <location>
        <begin position="56"/>
        <end position="70"/>
    </location>
</feature>
<reference evidence="3 4" key="1">
    <citation type="submission" date="2019-06" db="EMBL/GenBank/DDBJ databases">
        <title>Genome Sequence of the Brown Rot Fungal Pathogen Monilinia fructicola.</title>
        <authorList>
            <person name="De Miccolis Angelini R.M."/>
            <person name="Landi L."/>
            <person name="Abate D."/>
            <person name="Pollastro S."/>
            <person name="Romanazzi G."/>
            <person name="Faretra F."/>
        </authorList>
    </citation>
    <scope>NUCLEOTIDE SEQUENCE [LARGE SCALE GENOMIC DNA]</scope>
    <source>
        <strain evidence="3 4">Mfrc123</strain>
    </source>
</reference>
<name>A0A5M9JB99_MONFR</name>
<evidence type="ECO:0000256" key="1">
    <source>
        <dbReference type="SAM" id="MobiDB-lite"/>
    </source>
</evidence>
<proteinExistence type="predicted"/>
<dbReference type="GO" id="GO:0003677">
    <property type="term" value="F:DNA binding"/>
    <property type="evidence" value="ECO:0007669"/>
    <property type="project" value="InterPro"/>
</dbReference>
<dbReference type="Proteomes" id="UP000322873">
    <property type="component" value="Unassembled WGS sequence"/>
</dbReference>
<feature type="compositionally biased region" description="Polar residues" evidence="1">
    <location>
        <begin position="11"/>
        <end position="46"/>
    </location>
</feature>
<dbReference type="InterPro" id="IPR017956">
    <property type="entry name" value="AT_hook_DNA-bd_motif"/>
</dbReference>
<sequence length="414" mass="46449">MQMHNYAQPHIEQQQFEQNQKHVQMHQSQISSSSPAQNYYLNNPPHSQAPLRTRSDNGSSTPQYSSSIQKKSVLGQRPFASNSPSAEMSFQTSSGQLEGRGSGSHTGHGDSAQVLIRPTDAPRRGRPPKNASGTPAPKTQKPSIPKRRGRPPKDYTALAKNADLELLMAKDQKTTHAKKSNSQSDDNQPKRRGRPPKQPSPEVEIQAPNPMYLIYKCEWNNCPAQLHNLATLRFHLFKNHGKKENAMYSCLWKGCNTPKTTEGRDELVPESGRVTQYEFKDEDEWKSHVEKRHLTPYAWHMGDGPQNSLGGPKKYDPSILPAYLFDKNGVQVTPSVENQQLEDGDPRENNARRFKRRLSGLDYVLDPIYDSKSKSPIQARESNVQENNEVHSGTEDEGEGEADDNVDMNSGSSI</sequence>
<evidence type="ECO:0000313" key="4">
    <source>
        <dbReference type="Proteomes" id="UP000322873"/>
    </source>
</evidence>
<feature type="region of interest" description="Disordered" evidence="1">
    <location>
        <begin position="172"/>
        <end position="205"/>
    </location>
</feature>
<dbReference type="PROSITE" id="PS00028">
    <property type="entry name" value="ZINC_FINGER_C2H2_1"/>
    <property type="match status" value="1"/>
</dbReference>
<evidence type="ECO:0000313" key="3">
    <source>
        <dbReference type="EMBL" id="KAA8566037.1"/>
    </source>
</evidence>
<feature type="compositionally biased region" description="Polar residues" evidence="1">
    <location>
        <begin position="79"/>
        <end position="96"/>
    </location>
</feature>
<gene>
    <name evidence="3" type="ORF">EYC84_009838</name>
</gene>
<feature type="compositionally biased region" description="Polar residues" evidence="1">
    <location>
        <begin position="374"/>
        <end position="387"/>
    </location>
</feature>
<comment type="caution">
    <text evidence="3">The sequence shown here is derived from an EMBL/GenBank/DDBJ whole genome shotgun (WGS) entry which is preliminary data.</text>
</comment>
<keyword evidence="4" id="KW-1185">Reference proteome</keyword>
<feature type="domain" description="C2H2-type" evidence="2">
    <location>
        <begin position="217"/>
        <end position="240"/>
    </location>
</feature>
<dbReference type="EMBL" id="VICG01000013">
    <property type="protein sequence ID" value="KAA8566037.1"/>
    <property type="molecule type" value="Genomic_DNA"/>
</dbReference>